<dbReference type="Proteomes" id="UP000321379">
    <property type="component" value="Unassembled WGS sequence"/>
</dbReference>
<feature type="transmembrane region" description="Helical" evidence="9">
    <location>
        <begin position="263"/>
        <end position="287"/>
    </location>
</feature>
<evidence type="ECO:0000256" key="5">
    <source>
        <dbReference type="ARBA" id="ARBA00022970"/>
    </source>
</evidence>
<comment type="similarity">
    <text evidence="8">Belongs to the binding-protein-dependent transport system permease family. LivHM subfamily.</text>
</comment>
<feature type="transmembrane region" description="Helical" evidence="9">
    <location>
        <begin position="58"/>
        <end position="79"/>
    </location>
</feature>
<dbReference type="CDD" id="cd06582">
    <property type="entry name" value="TM_PBP1_LivH_like"/>
    <property type="match status" value="1"/>
</dbReference>
<evidence type="ECO:0000256" key="1">
    <source>
        <dbReference type="ARBA" id="ARBA00004651"/>
    </source>
</evidence>
<keyword evidence="2" id="KW-0813">Transport</keyword>
<feature type="transmembrane region" description="Helical" evidence="9">
    <location>
        <begin position="91"/>
        <end position="113"/>
    </location>
</feature>
<evidence type="ECO:0000256" key="6">
    <source>
        <dbReference type="ARBA" id="ARBA00022989"/>
    </source>
</evidence>
<dbReference type="PANTHER" id="PTHR11795">
    <property type="entry name" value="BRANCHED-CHAIN AMINO ACID TRANSPORT SYSTEM PERMEASE PROTEIN LIVH"/>
    <property type="match status" value="1"/>
</dbReference>
<proteinExistence type="inferred from homology"/>
<feature type="transmembrane region" description="Helical" evidence="9">
    <location>
        <begin position="133"/>
        <end position="156"/>
    </location>
</feature>
<evidence type="ECO:0000313" key="10">
    <source>
        <dbReference type="EMBL" id="TXN29965.1"/>
    </source>
</evidence>
<evidence type="ECO:0000256" key="9">
    <source>
        <dbReference type="SAM" id="Phobius"/>
    </source>
</evidence>
<organism evidence="10 11">
    <name type="scientific">Lacisediminihabitans profunda</name>
    <dbReference type="NCBI Taxonomy" id="2594790"/>
    <lineage>
        <taxon>Bacteria</taxon>
        <taxon>Bacillati</taxon>
        <taxon>Actinomycetota</taxon>
        <taxon>Actinomycetes</taxon>
        <taxon>Micrococcales</taxon>
        <taxon>Microbacteriaceae</taxon>
        <taxon>Lacisediminihabitans</taxon>
    </lineage>
</organism>
<evidence type="ECO:0000256" key="2">
    <source>
        <dbReference type="ARBA" id="ARBA00022448"/>
    </source>
</evidence>
<dbReference type="InterPro" id="IPR001851">
    <property type="entry name" value="ABC_transp_permease"/>
</dbReference>
<comment type="subcellular location">
    <subcellularLocation>
        <location evidence="1">Cell membrane</location>
        <topology evidence="1">Multi-pass membrane protein</topology>
    </subcellularLocation>
</comment>
<dbReference type="AlphaFoldDB" id="A0A5C8UNJ2"/>
<keyword evidence="7 9" id="KW-0472">Membrane</keyword>
<evidence type="ECO:0000313" key="11">
    <source>
        <dbReference type="Proteomes" id="UP000321379"/>
    </source>
</evidence>
<keyword evidence="3" id="KW-1003">Cell membrane</keyword>
<keyword evidence="5" id="KW-0029">Amino-acid transport</keyword>
<evidence type="ECO:0000256" key="8">
    <source>
        <dbReference type="ARBA" id="ARBA00037998"/>
    </source>
</evidence>
<keyword evidence="11" id="KW-1185">Reference proteome</keyword>
<feature type="transmembrane region" description="Helical" evidence="9">
    <location>
        <begin position="183"/>
        <end position="205"/>
    </location>
</feature>
<feature type="transmembrane region" description="Helical" evidence="9">
    <location>
        <begin position="34"/>
        <end position="52"/>
    </location>
</feature>
<dbReference type="GO" id="GO:0022857">
    <property type="term" value="F:transmembrane transporter activity"/>
    <property type="evidence" value="ECO:0007669"/>
    <property type="project" value="InterPro"/>
</dbReference>
<reference evidence="10 11" key="1">
    <citation type="submission" date="2019-08" db="EMBL/GenBank/DDBJ databases">
        <title>Bacterial whole genome sequence for Glaciihabitans sp. CHu50b-6-2.</title>
        <authorList>
            <person name="Jin L."/>
        </authorList>
    </citation>
    <scope>NUCLEOTIDE SEQUENCE [LARGE SCALE GENOMIC DNA]</scope>
    <source>
        <strain evidence="10 11">CHu50b-6-2</strain>
    </source>
</reference>
<feature type="transmembrane region" description="Helical" evidence="9">
    <location>
        <begin position="236"/>
        <end position="257"/>
    </location>
</feature>
<accession>A0A5C8UNJ2</accession>
<evidence type="ECO:0000256" key="4">
    <source>
        <dbReference type="ARBA" id="ARBA00022692"/>
    </source>
</evidence>
<evidence type="ECO:0000256" key="3">
    <source>
        <dbReference type="ARBA" id="ARBA00022475"/>
    </source>
</evidence>
<keyword evidence="4 9" id="KW-0812">Transmembrane</keyword>
<dbReference type="GO" id="GO:0006865">
    <property type="term" value="P:amino acid transport"/>
    <property type="evidence" value="ECO:0007669"/>
    <property type="project" value="UniProtKB-KW"/>
</dbReference>
<protein>
    <submittedName>
        <fullName evidence="10">Branched-chain amino acid ABC transporter permease</fullName>
    </submittedName>
</protein>
<comment type="caution">
    <text evidence="10">The sequence shown here is derived from an EMBL/GenBank/DDBJ whole genome shotgun (WGS) entry which is preliminary data.</text>
</comment>
<dbReference type="InterPro" id="IPR052157">
    <property type="entry name" value="BCAA_transport_permease"/>
</dbReference>
<dbReference type="RefSeq" id="WP_147784008.1">
    <property type="nucleotide sequence ID" value="NZ_VRMG01000008.1"/>
</dbReference>
<dbReference type="Pfam" id="PF02653">
    <property type="entry name" value="BPD_transp_2"/>
    <property type="match status" value="1"/>
</dbReference>
<evidence type="ECO:0000256" key="7">
    <source>
        <dbReference type="ARBA" id="ARBA00023136"/>
    </source>
</evidence>
<name>A0A5C8UNJ2_9MICO</name>
<dbReference type="EMBL" id="VRMG01000008">
    <property type="protein sequence ID" value="TXN29965.1"/>
    <property type="molecule type" value="Genomic_DNA"/>
</dbReference>
<keyword evidence="6 9" id="KW-1133">Transmembrane helix</keyword>
<feature type="transmembrane region" description="Helical" evidence="9">
    <location>
        <begin position="6"/>
        <end position="27"/>
    </location>
</feature>
<dbReference type="PANTHER" id="PTHR11795:SF450">
    <property type="entry name" value="ABC TRANSPORTER PERMEASE PROTEIN"/>
    <property type="match status" value="1"/>
</dbReference>
<gene>
    <name evidence="10" type="ORF">FVP33_12600</name>
</gene>
<sequence length="305" mass="31269">MLQVLLSGLSIGAVYGLVAMAFAVVFYVTRVINFATGQLLMVAIMLTAGLSKAGLPDWLSISVGLTASTAAGVVIYFVAVRPVLRFDRFSFAWLVSTLGVAIVLQSAAAIIYGPTSQGFPKLLNRDNLVIGGASITLQELLAIIVAVVAVVGFEIFRRRTLFGKVGMAISSDPEMASAIGARVTAYAVAAFAIGGLLAGAAGVLIGPITYANPYLGDTYGITGFVALMIGGIERPAAAMGGGLVLGVLSVGANTFIGSQASDWFPFVVVVVVLLLAPHGLFASGDALKRLASGIGRRTATLKGAN</sequence>
<dbReference type="GO" id="GO:0005886">
    <property type="term" value="C:plasma membrane"/>
    <property type="evidence" value="ECO:0007669"/>
    <property type="project" value="UniProtKB-SubCell"/>
</dbReference>